<dbReference type="InterPro" id="IPR027417">
    <property type="entry name" value="P-loop_NTPase"/>
</dbReference>
<comment type="caution">
    <text evidence="8">The sequence shown here is derived from an EMBL/GenBank/DDBJ whole genome shotgun (WGS) entry which is preliminary data.</text>
</comment>
<evidence type="ECO:0000256" key="5">
    <source>
        <dbReference type="SAM" id="MobiDB-lite"/>
    </source>
</evidence>
<dbReference type="SMART" id="SM00490">
    <property type="entry name" value="HELICc"/>
    <property type="match status" value="1"/>
</dbReference>
<evidence type="ECO:0008006" key="10">
    <source>
        <dbReference type="Google" id="ProtNLM"/>
    </source>
</evidence>
<keyword evidence="3" id="KW-0347">Helicase</keyword>
<dbReference type="GO" id="GO:0004386">
    <property type="term" value="F:helicase activity"/>
    <property type="evidence" value="ECO:0007669"/>
    <property type="project" value="UniProtKB-KW"/>
</dbReference>
<feature type="domain" description="Helicase C-terminal" evidence="7">
    <location>
        <begin position="467"/>
        <end position="634"/>
    </location>
</feature>
<dbReference type="Proteomes" id="UP001530400">
    <property type="component" value="Unassembled WGS sequence"/>
</dbReference>
<evidence type="ECO:0000256" key="3">
    <source>
        <dbReference type="ARBA" id="ARBA00022806"/>
    </source>
</evidence>
<dbReference type="AlphaFoldDB" id="A0ABD3N5H5"/>
<dbReference type="SUPFAM" id="SSF52540">
    <property type="entry name" value="P-loop containing nucleoside triphosphate hydrolases"/>
    <property type="match status" value="1"/>
</dbReference>
<name>A0ABD3N5H5_9STRA</name>
<dbReference type="PANTHER" id="PTHR47959:SF1">
    <property type="entry name" value="ATP-DEPENDENT RNA HELICASE DBPA"/>
    <property type="match status" value="1"/>
</dbReference>
<evidence type="ECO:0000313" key="9">
    <source>
        <dbReference type="Proteomes" id="UP001530400"/>
    </source>
</evidence>
<dbReference type="PROSITE" id="PS51192">
    <property type="entry name" value="HELICASE_ATP_BIND_1"/>
    <property type="match status" value="1"/>
</dbReference>
<evidence type="ECO:0000313" key="8">
    <source>
        <dbReference type="EMBL" id="KAL3770588.1"/>
    </source>
</evidence>
<protein>
    <recommendedName>
        <fullName evidence="10">P-loop containing nucleoside triphosphate hydrolase protein</fullName>
    </recommendedName>
</protein>
<keyword evidence="2" id="KW-0378">Hydrolase</keyword>
<feature type="compositionally biased region" description="Basic and acidic residues" evidence="5">
    <location>
        <begin position="48"/>
        <end position="57"/>
    </location>
</feature>
<dbReference type="InterPro" id="IPR050079">
    <property type="entry name" value="DEAD_box_RNA_helicase"/>
</dbReference>
<dbReference type="GO" id="GO:0005524">
    <property type="term" value="F:ATP binding"/>
    <property type="evidence" value="ECO:0007669"/>
    <property type="project" value="UniProtKB-KW"/>
</dbReference>
<dbReference type="InterPro" id="IPR001650">
    <property type="entry name" value="Helicase_C-like"/>
</dbReference>
<organism evidence="8 9">
    <name type="scientific">Cyclotella atomus</name>
    <dbReference type="NCBI Taxonomy" id="382360"/>
    <lineage>
        <taxon>Eukaryota</taxon>
        <taxon>Sar</taxon>
        <taxon>Stramenopiles</taxon>
        <taxon>Ochrophyta</taxon>
        <taxon>Bacillariophyta</taxon>
        <taxon>Coscinodiscophyceae</taxon>
        <taxon>Thalassiosirophycidae</taxon>
        <taxon>Stephanodiscales</taxon>
        <taxon>Stephanodiscaceae</taxon>
        <taxon>Cyclotella</taxon>
    </lineage>
</organism>
<evidence type="ECO:0000256" key="4">
    <source>
        <dbReference type="ARBA" id="ARBA00022840"/>
    </source>
</evidence>
<keyword evidence="1" id="KW-0547">Nucleotide-binding</keyword>
<evidence type="ECO:0000259" key="7">
    <source>
        <dbReference type="PROSITE" id="PS51194"/>
    </source>
</evidence>
<keyword evidence="9" id="KW-1185">Reference proteome</keyword>
<feature type="compositionally biased region" description="Polar residues" evidence="5">
    <location>
        <begin position="37"/>
        <end position="47"/>
    </location>
</feature>
<dbReference type="Gene3D" id="3.40.50.300">
    <property type="entry name" value="P-loop containing nucleotide triphosphate hydrolases"/>
    <property type="match status" value="2"/>
</dbReference>
<evidence type="ECO:0000259" key="6">
    <source>
        <dbReference type="PROSITE" id="PS51192"/>
    </source>
</evidence>
<evidence type="ECO:0000256" key="2">
    <source>
        <dbReference type="ARBA" id="ARBA00022801"/>
    </source>
</evidence>
<dbReference type="InterPro" id="IPR011545">
    <property type="entry name" value="DEAD/DEAH_box_helicase_dom"/>
</dbReference>
<dbReference type="Pfam" id="PF00270">
    <property type="entry name" value="DEAD"/>
    <property type="match status" value="1"/>
</dbReference>
<keyword evidence="4" id="KW-0067">ATP-binding</keyword>
<dbReference type="InterPro" id="IPR014001">
    <property type="entry name" value="Helicase_ATP-bd"/>
</dbReference>
<dbReference type="PANTHER" id="PTHR47959">
    <property type="entry name" value="ATP-DEPENDENT RNA HELICASE RHLE-RELATED"/>
    <property type="match status" value="1"/>
</dbReference>
<feature type="region of interest" description="Disordered" evidence="5">
    <location>
        <begin position="37"/>
        <end position="64"/>
    </location>
</feature>
<evidence type="ECO:0000256" key="1">
    <source>
        <dbReference type="ARBA" id="ARBA00022741"/>
    </source>
</evidence>
<accession>A0ABD3N5H5</accession>
<dbReference type="EMBL" id="JALLPJ020001307">
    <property type="protein sequence ID" value="KAL3770588.1"/>
    <property type="molecule type" value="Genomic_DNA"/>
</dbReference>
<dbReference type="SMART" id="SM00487">
    <property type="entry name" value="DEXDc"/>
    <property type="match status" value="1"/>
</dbReference>
<sequence length="634" mass="69358">MKMSRSLIFAVLCIYRHSYSFIQLNVANAFTSIPSRTQSRAWQPSNSHMEERTHVEEEGSAPSNEMLLPNLYPQFGDILKESGFVTPTPIQRSSAIRARKGENLLLIAATGSGKTLAYLLPALSRVRESTKRKTVLIVAPTRELAAQLARDASILLPDEVDDDGSEINSVLLAVRGILPPNPNQIARASVLVGTPDELYAVLTRIKGAQFFIAGGTLSNIILDEVDVLLPPTPKTIRTSFDGADDARRERQTLEQRRKMRAAQRRGIEFHGGTGKPDSIDLSMGVNSLILAPTERILRLVASARYAELSSDRSELQLLAGSATASRSTLDRLNKALKMASMEGGVIGMGDMTDIVWKGYVKVCRAETSDNNSDEENASPESSTNESHTIRAVVVPSVVSHRYVRMSKESITNAHEVLAQVAKVTRQLKPETSLIFICGEFSRAITKEKQIEAPKVKGKTSQARRDAKRRRLFIEKQKENKSKNSNSGLPEPLSVRSACSILQSMEIDARPMHVALGLEPNANDSTDDTEEDVYDDEIKSPPVLVTFEGSARGLHFDGIDIVFVVGRPTSAASYLHLAGRVGRAVPKDNDSIADNSDVEVRPGTVVSFCSTGRVKELEKWTSQIGGTGLEEITVI</sequence>
<feature type="domain" description="Helicase ATP-binding" evidence="6">
    <location>
        <begin position="95"/>
        <end position="342"/>
    </location>
</feature>
<dbReference type="GO" id="GO:0016787">
    <property type="term" value="F:hydrolase activity"/>
    <property type="evidence" value="ECO:0007669"/>
    <property type="project" value="UniProtKB-KW"/>
</dbReference>
<dbReference type="PROSITE" id="PS51194">
    <property type="entry name" value="HELICASE_CTER"/>
    <property type="match status" value="1"/>
</dbReference>
<reference evidence="8 9" key="1">
    <citation type="submission" date="2024-10" db="EMBL/GenBank/DDBJ databases">
        <title>Updated reference genomes for cyclostephanoid diatoms.</title>
        <authorList>
            <person name="Roberts W.R."/>
            <person name="Alverson A.J."/>
        </authorList>
    </citation>
    <scope>NUCLEOTIDE SEQUENCE [LARGE SCALE GENOMIC DNA]</scope>
    <source>
        <strain evidence="8 9">AJA010-31</strain>
    </source>
</reference>
<feature type="region of interest" description="Disordered" evidence="5">
    <location>
        <begin position="368"/>
        <end position="387"/>
    </location>
</feature>
<proteinExistence type="predicted"/>
<gene>
    <name evidence="8" type="ORF">ACHAWO_000948</name>
</gene>